<evidence type="ECO:0000313" key="1">
    <source>
        <dbReference type="EMBL" id="KAJ4977313.1"/>
    </source>
</evidence>
<dbReference type="AlphaFoldDB" id="A0A9Q0KV05"/>
<keyword evidence="2" id="KW-1185">Reference proteome</keyword>
<comment type="caution">
    <text evidence="1">The sequence shown here is derived from an EMBL/GenBank/DDBJ whole genome shotgun (WGS) entry which is preliminary data.</text>
</comment>
<dbReference type="Proteomes" id="UP001141806">
    <property type="component" value="Unassembled WGS sequence"/>
</dbReference>
<protein>
    <submittedName>
        <fullName evidence="1">Uncharacterized protein</fullName>
    </submittedName>
</protein>
<sequence length="156" mass="17739">MAYTLSPLPTTRSARSICYKEAVIVVLFMHPSGRSMGEETRIRFEICQPSGYRDCDCKPEVEDRTDMLYRIGQAYQAGTRRFGWHCCDLLSIHSSNIYSSQYAGSAWDELKHIREAVDFLAAALVGQEGQCGHRLCSKEHDYGKHIWVLCIPLCLD</sequence>
<gene>
    <name evidence="1" type="ORF">NE237_002419</name>
</gene>
<accession>A0A9Q0KV05</accession>
<name>A0A9Q0KV05_9MAGN</name>
<organism evidence="1 2">
    <name type="scientific">Protea cynaroides</name>
    <dbReference type="NCBI Taxonomy" id="273540"/>
    <lineage>
        <taxon>Eukaryota</taxon>
        <taxon>Viridiplantae</taxon>
        <taxon>Streptophyta</taxon>
        <taxon>Embryophyta</taxon>
        <taxon>Tracheophyta</taxon>
        <taxon>Spermatophyta</taxon>
        <taxon>Magnoliopsida</taxon>
        <taxon>Proteales</taxon>
        <taxon>Proteaceae</taxon>
        <taxon>Protea</taxon>
    </lineage>
</organism>
<dbReference type="EMBL" id="JAMYWD010000003">
    <property type="protein sequence ID" value="KAJ4977313.1"/>
    <property type="molecule type" value="Genomic_DNA"/>
</dbReference>
<evidence type="ECO:0000313" key="2">
    <source>
        <dbReference type="Proteomes" id="UP001141806"/>
    </source>
</evidence>
<proteinExistence type="predicted"/>
<reference evidence="1" key="1">
    <citation type="journal article" date="2023" name="Plant J.">
        <title>The genome of the king protea, Protea cynaroides.</title>
        <authorList>
            <person name="Chang J."/>
            <person name="Duong T.A."/>
            <person name="Schoeman C."/>
            <person name="Ma X."/>
            <person name="Roodt D."/>
            <person name="Barker N."/>
            <person name="Li Z."/>
            <person name="Van de Peer Y."/>
            <person name="Mizrachi E."/>
        </authorList>
    </citation>
    <scope>NUCLEOTIDE SEQUENCE</scope>
    <source>
        <tissue evidence="1">Young leaves</tissue>
    </source>
</reference>